<dbReference type="InterPro" id="IPR002328">
    <property type="entry name" value="ADH_Zn_CS"/>
</dbReference>
<evidence type="ECO:0000256" key="2">
    <source>
        <dbReference type="ARBA" id="ARBA00022833"/>
    </source>
</evidence>
<comment type="caution">
    <text evidence="7">The sequence shown here is derived from an EMBL/GenBank/DDBJ whole genome shotgun (WGS) entry which is preliminary data.</text>
</comment>
<dbReference type="SUPFAM" id="SSF50129">
    <property type="entry name" value="GroES-like"/>
    <property type="match status" value="1"/>
</dbReference>
<feature type="domain" description="Alcohol dehydrogenase-like C-terminal" evidence="5">
    <location>
        <begin position="178"/>
        <end position="304"/>
    </location>
</feature>
<name>A0A7Y0DT14_9GAMM</name>
<evidence type="ECO:0000259" key="6">
    <source>
        <dbReference type="Pfam" id="PF08240"/>
    </source>
</evidence>
<dbReference type="Pfam" id="PF08240">
    <property type="entry name" value="ADH_N"/>
    <property type="match status" value="1"/>
</dbReference>
<dbReference type="Proteomes" id="UP000570493">
    <property type="component" value="Unassembled WGS sequence"/>
</dbReference>
<evidence type="ECO:0000256" key="3">
    <source>
        <dbReference type="ARBA" id="ARBA00023002"/>
    </source>
</evidence>
<dbReference type="GO" id="GO:0016491">
    <property type="term" value="F:oxidoreductase activity"/>
    <property type="evidence" value="ECO:0007669"/>
    <property type="project" value="UniProtKB-KW"/>
</dbReference>
<evidence type="ECO:0000256" key="4">
    <source>
        <dbReference type="RuleBase" id="RU361277"/>
    </source>
</evidence>
<evidence type="ECO:0000313" key="7">
    <source>
        <dbReference type="EMBL" id="NMM40156.1"/>
    </source>
</evidence>
<gene>
    <name evidence="7" type="ORF">HHO47_04665</name>
</gene>
<accession>A0A7Y0DT14</accession>
<comment type="cofactor">
    <cofactor evidence="4">
        <name>Zn(2+)</name>
        <dbReference type="ChEBI" id="CHEBI:29105"/>
    </cofactor>
</comment>
<dbReference type="EMBL" id="JABBMT010000005">
    <property type="protein sequence ID" value="NMM40156.1"/>
    <property type="molecule type" value="Genomic_DNA"/>
</dbReference>
<keyword evidence="1 4" id="KW-0479">Metal-binding</keyword>
<proteinExistence type="inferred from homology"/>
<keyword evidence="3" id="KW-0560">Oxidoreductase</keyword>
<dbReference type="InterPro" id="IPR036291">
    <property type="entry name" value="NAD(P)-bd_dom_sf"/>
</dbReference>
<dbReference type="Pfam" id="PF00107">
    <property type="entry name" value="ADH_zinc_N"/>
    <property type="match status" value="1"/>
</dbReference>
<feature type="domain" description="Alcohol dehydrogenase-like N-terminal" evidence="6">
    <location>
        <begin position="31"/>
        <end position="136"/>
    </location>
</feature>
<keyword evidence="8" id="KW-1185">Reference proteome</keyword>
<evidence type="ECO:0000256" key="1">
    <source>
        <dbReference type="ARBA" id="ARBA00022723"/>
    </source>
</evidence>
<keyword evidence="2 4" id="KW-0862">Zinc</keyword>
<evidence type="ECO:0000259" key="5">
    <source>
        <dbReference type="Pfam" id="PF00107"/>
    </source>
</evidence>
<dbReference type="RefSeq" id="WP_145239471.1">
    <property type="nucleotide sequence ID" value="NZ_JABBMT010000005.1"/>
</dbReference>
<dbReference type="InterPro" id="IPR050129">
    <property type="entry name" value="Zn_alcohol_dh"/>
</dbReference>
<dbReference type="PANTHER" id="PTHR43401:SF2">
    <property type="entry name" value="L-THREONINE 3-DEHYDROGENASE"/>
    <property type="match status" value="1"/>
</dbReference>
<dbReference type="InterPro" id="IPR013154">
    <property type="entry name" value="ADH-like_N"/>
</dbReference>
<comment type="similarity">
    <text evidence="4">Belongs to the zinc-containing alcohol dehydrogenase family.</text>
</comment>
<organism evidence="7 8">
    <name type="scientific">Pseudoalteromonas arctica</name>
    <dbReference type="NCBI Taxonomy" id="394751"/>
    <lineage>
        <taxon>Bacteria</taxon>
        <taxon>Pseudomonadati</taxon>
        <taxon>Pseudomonadota</taxon>
        <taxon>Gammaproteobacteria</taxon>
        <taxon>Alteromonadales</taxon>
        <taxon>Pseudoalteromonadaceae</taxon>
        <taxon>Pseudoalteromonas</taxon>
    </lineage>
</organism>
<protein>
    <submittedName>
        <fullName evidence="7">Zinc-binding dehydrogenase</fullName>
    </submittedName>
</protein>
<dbReference type="PROSITE" id="PS00059">
    <property type="entry name" value="ADH_ZINC"/>
    <property type="match status" value="1"/>
</dbReference>
<reference evidence="7" key="1">
    <citation type="submission" date="2020-04" db="EMBL/GenBank/DDBJ databases">
        <title>Genome Sequencing for Pseudoaltermonas arctica.</title>
        <authorList>
            <person name="Elkins N.S."/>
        </authorList>
    </citation>
    <scope>NUCLEOTIDE SEQUENCE [LARGE SCALE GENOMIC DNA]</scope>
    <source>
        <strain evidence="7">NEC-BIFX-2020_0012</strain>
    </source>
</reference>
<dbReference type="GO" id="GO:0008270">
    <property type="term" value="F:zinc ion binding"/>
    <property type="evidence" value="ECO:0007669"/>
    <property type="project" value="InterPro"/>
</dbReference>
<dbReference type="Gene3D" id="3.40.50.720">
    <property type="entry name" value="NAD(P)-binding Rossmann-like Domain"/>
    <property type="match status" value="1"/>
</dbReference>
<sequence>MNIPTYFKAGVLIDIEQPLQLLDLKIPYLKDNQVLVKMHMAGLCRSQLMESKGLRGEDKYLPHLMGHEGVGEVIAVGNSVTKVKQGNRVVLGWLKGSGIDSGGTHLISKEGQIINAGPVTTFSEYSVISENRVTICPEGISNELAVLLGCALPTGAGMVLNQIQPHSNSNVILIGLGGIGISALLMLKHFRPKKIIVVDIEQSKCDLALQLGADEAYLYEEASLALLKEQHPNGFDYAIESAGLCETIEFAFNNIHNSGKCYFASHPKTGDFIKLDPHQLICGKQIFGTWGGNCNPDKDLKSIADIIQKLEISINSLISHRYSLNQINEAISALERREITRAIITFENIEV</sequence>
<evidence type="ECO:0000313" key="8">
    <source>
        <dbReference type="Proteomes" id="UP000570493"/>
    </source>
</evidence>
<dbReference type="InterPro" id="IPR011032">
    <property type="entry name" value="GroES-like_sf"/>
</dbReference>
<dbReference type="InterPro" id="IPR013149">
    <property type="entry name" value="ADH-like_C"/>
</dbReference>
<dbReference type="PANTHER" id="PTHR43401">
    <property type="entry name" value="L-THREONINE 3-DEHYDROGENASE"/>
    <property type="match status" value="1"/>
</dbReference>
<dbReference type="AlphaFoldDB" id="A0A7Y0DT14"/>
<dbReference type="SUPFAM" id="SSF51735">
    <property type="entry name" value="NAD(P)-binding Rossmann-fold domains"/>
    <property type="match status" value="1"/>
</dbReference>
<dbReference type="Gene3D" id="3.90.180.10">
    <property type="entry name" value="Medium-chain alcohol dehydrogenases, catalytic domain"/>
    <property type="match status" value="1"/>
</dbReference>